<sequence length="379" mass="41697">MRILFSAGKGDFLVPAKDWILCYHFCDASKMKTSRPGGRSVSAAALFATHLNAPSSSVLMVWSCNHQQLFIIVGKCNGDLLFFTPSRQYTKLENIFKSPLTTICFGKLRQNSGEIVAISAGGQIRSFDFPQTDTQNGELHKPLPLFEQLVQANICASYIGDIDGDGLSELLVLMTDRCVRTYRYVANHLAPLNKYELPSHVYGFTLGTTTSGLCYALLAERNENYVVKIDFSSNSCNILPQTLASNLSNRELMVPNQPIYLSLVGSLATRLLVIDPESGTETALENPIGDFVCATTVNLQNMYVVITLDIFGNLLIYGWSDHTSFRGDLTAKAMVLPDADRITGVPGQNENEVLICICTVYFKVALYRIDLSSVLSDPG</sequence>
<organism evidence="1 2">
    <name type="scientific">Litomosoides sigmodontis</name>
    <name type="common">Filarial nematode worm</name>
    <dbReference type="NCBI Taxonomy" id="42156"/>
    <lineage>
        <taxon>Eukaryota</taxon>
        <taxon>Metazoa</taxon>
        <taxon>Ecdysozoa</taxon>
        <taxon>Nematoda</taxon>
        <taxon>Chromadorea</taxon>
        <taxon>Rhabditida</taxon>
        <taxon>Spirurina</taxon>
        <taxon>Spiruromorpha</taxon>
        <taxon>Filarioidea</taxon>
        <taxon>Onchocercidae</taxon>
        <taxon>Litomosoides</taxon>
    </lineage>
</organism>
<accession>A0A3P6U918</accession>
<reference evidence="1 2" key="1">
    <citation type="submission" date="2018-08" db="EMBL/GenBank/DDBJ databases">
        <authorList>
            <person name="Laetsch R D."/>
            <person name="Stevens L."/>
            <person name="Kumar S."/>
            <person name="Blaxter L. M."/>
        </authorList>
    </citation>
    <scope>NUCLEOTIDE SEQUENCE [LARGE SCALE GENOMIC DNA]</scope>
</reference>
<proteinExistence type="predicted"/>
<dbReference type="PANTHER" id="PTHR16317">
    <property type="entry name" value="INTEGRIN ALPHA REPEAT DOMAIN-CONTAINING"/>
    <property type="match status" value="1"/>
</dbReference>
<gene>
    <name evidence="1" type="ORF">NLS_LOCUS2614</name>
</gene>
<name>A0A3P6U918_LITSI</name>
<dbReference type="Proteomes" id="UP000277928">
    <property type="component" value="Unassembled WGS sequence"/>
</dbReference>
<dbReference type="OMA" id="CVRTYRY"/>
<dbReference type="STRING" id="42156.A0A3P6U918"/>
<dbReference type="EMBL" id="UYRX01000122">
    <property type="protein sequence ID" value="VDK74764.1"/>
    <property type="molecule type" value="Genomic_DNA"/>
</dbReference>
<dbReference type="Pfam" id="PF15907">
    <property type="entry name" value="Itfg2"/>
    <property type="match status" value="1"/>
</dbReference>
<dbReference type="InterPro" id="IPR031793">
    <property type="entry name" value="KICSTOR_ITFG2"/>
</dbReference>
<dbReference type="GO" id="GO:0032006">
    <property type="term" value="P:regulation of TOR signaling"/>
    <property type="evidence" value="ECO:0007669"/>
    <property type="project" value="TreeGrafter"/>
</dbReference>
<evidence type="ECO:0000313" key="2">
    <source>
        <dbReference type="Proteomes" id="UP000277928"/>
    </source>
</evidence>
<evidence type="ECO:0000313" key="1">
    <source>
        <dbReference type="EMBL" id="VDK74764.1"/>
    </source>
</evidence>
<keyword evidence="2" id="KW-1185">Reference proteome</keyword>
<dbReference type="OrthoDB" id="9996127at2759"/>
<protein>
    <submittedName>
        <fullName evidence="1">Uncharacterized protein</fullName>
    </submittedName>
</protein>
<dbReference type="SUPFAM" id="SSF69322">
    <property type="entry name" value="Tricorn protease domain 2"/>
    <property type="match status" value="1"/>
</dbReference>
<dbReference type="PANTHER" id="PTHR16317:SF1">
    <property type="entry name" value="KICSTOR COMPLEX PROTEIN ITFG2"/>
    <property type="match status" value="1"/>
</dbReference>
<dbReference type="AlphaFoldDB" id="A0A3P6U918"/>